<keyword evidence="5" id="KW-1185">Reference proteome</keyword>
<evidence type="ECO:0000313" key="5">
    <source>
        <dbReference type="Proteomes" id="UP000801492"/>
    </source>
</evidence>
<dbReference type="InterPro" id="IPR018862">
    <property type="entry name" value="eIF4E-T"/>
</dbReference>
<name>A0A8K0CGW7_IGNLU</name>
<feature type="compositionally biased region" description="Polar residues" evidence="3">
    <location>
        <begin position="14"/>
        <end position="27"/>
    </location>
</feature>
<dbReference type="PANTHER" id="PTHR12269">
    <property type="entry name" value="EUKARYOTIC TRANSLATION INITIATION FACTOR 4E TRANSPORTER"/>
    <property type="match status" value="1"/>
</dbReference>
<protein>
    <recommendedName>
        <fullName evidence="6">Eukaryotic translation initiation factor 4E transporter</fullName>
    </recommendedName>
</protein>
<dbReference type="GO" id="GO:0017148">
    <property type="term" value="P:negative regulation of translation"/>
    <property type="evidence" value="ECO:0007669"/>
    <property type="project" value="TreeGrafter"/>
</dbReference>
<feature type="compositionally biased region" description="Basic and acidic residues" evidence="3">
    <location>
        <begin position="289"/>
        <end position="304"/>
    </location>
</feature>
<feature type="region of interest" description="Disordered" evidence="3">
    <location>
        <begin position="801"/>
        <end position="895"/>
    </location>
</feature>
<feature type="compositionally biased region" description="Basic and acidic residues" evidence="3">
    <location>
        <begin position="203"/>
        <end position="255"/>
    </location>
</feature>
<gene>
    <name evidence="4" type="ORF">ILUMI_20721</name>
</gene>
<feature type="compositionally biased region" description="Basic and acidic residues" evidence="3">
    <location>
        <begin position="330"/>
        <end position="344"/>
    </location>
</feature>
<dbReference type="GO" id="GO:0005634">
    <property type="term" value="C:nucleus"/>
    <property type="evidence" value="ECO:0007669"/>
    <property type="project" value="TreeGrafter"/>
</dbReference>
<dbReference type="PANTHER" id="PTHR12269:SF1">
    <property type="entry name" value="EUKARYOTIC TRANSLATION INITIATION FACTOR 4E TRANSPORTER"/>
    <property type="match status" value="1"/>
</dbReference>
<evidence type="ECO:0000256" key="2">
    <source>
        <dbReference type="ARBA" id="ARBA00022490"/>
    </source>
</evidence>
<comment type="subcellular location">
    <subcellularLocation>
        <location evidence="1">Cytoplasm</location>
    </subcellularLocation>
</comment>
<dbReference type="GO" id="GO:0003729">
    <property type="term" value="F:mRNA binding"/>
    <property type="evidence" value="ECO:0007669"/>
    <property type="project" value="TreeGrafter"/>
</dbReference>
<feature type="compositionally biased region" description="Low complexity" evidence="3">
    <location>
        <begin position="951"/>
        <end position="1018"/>
    </location>
</feature>
<feature type="compositionally biased region" description="Basic and acidic residues" evidence="3">
    <location>
        <begin position="124"/>
        <end position="145"/>
    </location>
</feature>
<dbReference type="OrthoDB" id="8916892at2759"/>
<proteinExistence type="predicted"/>
<dbReference type="AlphaFoldDB" id="A0A8K0CGW7"/>
<feature type="compositionally biased region" description="Polar residues" evidence="3">
    <location>
        <begin position="941"/>
        <end position="950"/>
    </location>
</feature>
<comment type="caution">
    <text evidence="4">The sequence shown here is derived from an EMBL/GenBank/DDBJ whole genome shotgun (WGS) entry which is preliminary data.</text>
</comment>
<sequence length="1097" mass="123267">MSVSTPAATAEEGANQNTQAKMTATEQASKDRDEQCEGMSLTVTLDPAESRPEFNDPAILAAKPAQPLFRYGREELLQLREVPLSQKRPEYLSTVYNNPNGIWDPELWHRSRSETPSENGIRSDQPDTHKRRPGDPRERIRKEQDGIVLSPQRRSFNSGCFVPLKENQRSNRPHSPLGKPDSSHMGYRELPPGARRIGSGRILARDVPWEFSEKQEGDNDFGYRRERRDNDRDERFERRSFGRDFDVGKEKDKHSGRSNGRYNDRRRISNESRDEEPEWFSGGPISQHETIELRGFEDGDCEKSIKKKHSTAQKKKQKERAITKTVEAQIDNKEKQDESTKGTADKPASQEAITTSTTRPSPIPENEGGNGDLQEKAKINENTNSEQNSFNLDDILKCDTIDKLLSNGVSGDDNDTSGSRFSRWFKRESPVKQTLVDSRRSSLQDEHIIRNLLNDISEPNVTIPDSDLYFAPISPAANTGSTNLRNAGVPSAQKPMTLIEMLQQRNKQSENQTIKNIDVPGKVMSLEEIESRILHPGGGDPGAARAMITQNKQMSQKPDDDMSAFKRLLAQVSGGQIVPANNGPIPPKTQPMSILEMLSHSQQQDEAAHLAAVAQIMGPASPNPLQTPHLSNDLAFKLQQQQRQQAQLEMLSKLMNANANVHRQQLGTSPLPDMTLNQNRELLSRPEAQAILQGLKRGDITPQHLYQQLAANPAMQPRHRELLLTILKMHGNGGTGVGPSPRVLSPVPPHPLFQQQQQQLRVSPLPNAMHQRIPSPRELQVHTQNIMQRALIKKKLEEQQENFKKRQEMQQRGQSPGRGVSPAKHTASPTPLAFTPTSVLRKMTAEKDDSTKEGNKSADIHGKLPQGRPVTGMKPNNLQQQQPPQSWNIQQQLKQPGRPIVKANANLQPSSQIQQDQQQFYHQQQHQRLYNQPRKLGPQFPSVSHSQTGASSHQPSLHHFSHQQHPFSSNSSHFQQQQQLTQHQLRAQHQQHQPPQQQSQYGSRQNQQASHWSQQHHQMLTGHSYDGRASHMGERGGATNNGGDLSPTSNQLARWFSPELLERARAGMVPNMPSATAAQHAINLEEIERQTAPPVHN</sequence>
<dbReference type="Pfam" id="PF10477">
    <property type="entry name" value="EIF4E-T"/>
    <property type="match status" value="1"/>
</dbReference>
<feature type="region of interest" description="Disordered" evidence="3">
    <location>
        <begin position="934"/>
        <end position="1049"/>
    </location>
</feature>
<feature type="compositionally biased region" description="Basic and acidic residues" evidence="3">
    <location>
        <begin position="106"/>
        <end position="115"/>
    </location>
</feature>
<feature type="region of interest" description="Disordered" evidence="3">
    <location>
        <begin position="83"/>
        <end position="374"/>
    </location>
</feature>
<evidence type="ECO:0000256" key="1">
    <source>
        <dbReference type="ARBA" id="ARBA00004496"/>
    </source>
</evidence>
<keyword evidence="2" id="KW-0963">Cytoplasm</keyword>
<evidence type="ECO:0000256" key="3">
    <source>
        <dbReference type="SAM" id="MobiDB-lite"/>
    </source>
</evidence>
<feature type="compositionally biased region" description="Low complexity" evidence="3">
    <location>
        <begin position="875"/>
        <end position="892"/>
    </location>
</feature>
<dbReference type="GO" id="GO:0036464">
    <property type="term" value="C:cytoplasmic ribonucleoprotein granule"/>
    <property type="evidence" value="ECO:0007669"/>
    <property type="project" value="UniProtKB-ARBA"/>
</dbReference>
<evidence type="ECO:0008006" key="6">
    <source>
        <dbReference type="Google" id="ProtNLM"/>
    </source>
</evidence>
<organism evidence="4 5">
    <name type="scientific">Ignelater luminosus</name>
    <name type="common">Cucubano</name>
    <name type="synonym">Pyrophorus luminosus</name>
    <dbReference type="NCBI Taxonomy" id="2038154"/>
    <lineage>
        <taxon>Eukaryota</taxon>
        <taxon>Metazoa</taxon>
        <taxon>Ecdysozoa</taxon>
        <taxon>Arthropoda</taxon>
        <taxon>Hexapoda</taxon>
        <taxon>Insecta</taxon>
        <taxon>Pterygota</taxon>
        <taxon>Neoptera</taxon>
        <taxon>Endopterygota</taxon>
        <taxon>Coleoptera</taxon>
        <taxon>Polyphaga</taxon>
        <taxon>Elateriformia</taxon>
        <taxon>Elateroidea</taxon>
        <taxon>Elateridae</taxon>
        <taxon>Agrypninae</taxon>
        <taxon>Pyrophorini</taxon>
        <taxon>Ignelater</taxon>
    </lineage>
</organism>
<dbReference type="Proteomes" id="UP000801492">
    <property type="component" value="Unassembled WGS sequence"/>
</dbReference>
<evidence type="ECO:0000313" key="4">
    <source>
        <dbReference type="EMBL" id="KAF2885441.1"/>
    </source>
</evidence>
<feature type="compositionally biased region" description="Basic and acidic residues" evidence="3">
    <location>
        <begin position="843"/>
        <end position="862"/>
    </location>
</feature>
<feature type="compositionally biased region" description="Basic and acidic residues" evidence="3">
    <location>
        <begin position="1025"/>
        <end position="1034"/>
    </location>
</feature>
<feature type="region of interest" description="Disordered" evidence="3">
    <location>
        <begin position="1"/>
        <end position="58"/>
    </location>
</feature>
<dbReference type="EMBL" id="VTPC01089954">
    <property type="protein sequence ID" value="KAF2885441.1"/>
    <property type="molecule type" value="Genomic_DNA"/>
</dbReference>
<feature type="compositionally biased region" description="Basic residues" evidence="3">
    <location>
        <begin position="305"/>
        <end position="318"/>
    </location>
</feature>
<reference evidence="4" key="1">
    <citation type="submission" date="2019-08" db="EMBL/GenBank/DDBJ databases">
        <title>The genome of the North American firefly Photinus pyralis.</title>
        <authorList>
            <consortium name="Photinus pyralis genome working group"/>
            <person name="Fallon T.R."/>
            <person name="Sander Lower S.E."/>
            <person name="Weng J.-K."/>
        </authorList>
    </citation>
    <scope>NUCLEOTIDE SEQUENCE</scope>
    <source>
        <strain evidence="4">TRF0915ILg1</strain>
        <tissue evidence="4">Whole body</tissue>
    </source>
</reference>
<feature type="compositionally biased region" description="Basic and acidic residues" evidence="3">
    <location>
        <begin position="262"/>
        <end position="272"/>
    </location>
</feature>
<accession>A0A8K0CGW7</accession>